<evidence type="ECO:0000256" key="3">
    <source>
        <dbReference type="ARBA" id="ARBA00020256"/>
    </source>
</evidence>
<dbReference type="OrthoDB" id="41266at2759"/>
<feature type="compositionally biased region" description="Low complexity" evidence="11">
    <location>
        <begin position="108"/>
        <end position="117"/>
    </location>
</feature>
<dbReference type="GO" id="GO:0005525">
    <property type="term" value="F:GTP binding"/>
    <property type="evidence" value="ECO:0007669"/>
    <property type="project" value="UniProtKB-KW"/>
</dbReference>
<dbReference type="GeneID" id="94426685"/>
<comment type="caution">
    <text evidence="12">The sequence shown here is derived from an EMBL/GenBank/DDBJ whole genome shotgun (WGS) entry which is preliminary data.</text>
</comment>
<evidence type="ECO:0000256" key="8">
    <source>
        <dbReference type="ARBA" id="ARBA00023134"/>
    </source>
</evidence>
<evidence type="ECO:0000256" key="1">
    <source>
        <dbReference type="ARBA" id="ARBA00004389"/>
    </source>
</evidence>
<dbReference type="AlphaFoldDB" id="A0A2C6KQZ7"/>
<gene>
    <name evidence="12" type="ORF">CSUI_003276</name>
</gene>
<dbReference type="InterPro" id="IPR027417">
    <property type="entry name" value="P-loop_NTPase"/>
</dbReference>
<comment type="similarity">
    <text evidence="2">Belongs to the SRP receptor beta subunit family.</text>
</comment>
<evidence type="ECO:0000256" key="9">
    <source>
        <dbReference type="ARBA" id="ARBA00023136"/>
    </source>
</evidence>
<dbReference type="InterPro" id="IPR019009">
    <property type="entry name" value="SRP_receptor_beta_su"/>
</dbReference>
<dbReference type="VEuPathDB" id="ToxoDB:CSUI_003276"/>
<dbReference type="SUPFAM" id="SSF52540">
    <property type="entry name" value="P-loop containing nucleoside triphosphate hydrolases"/>
    <property type="match status" value="1"/>
</dbReference>
<dbReference type="Proteomes" id="UP000221165">
    <property type="component" value="Unassembled WGS sequence"/>
</dbReference>
<keyword evidence="13" id="KW-1185">Reference proteome</keyword>
<dbReference type="PANTHER" id="PTHR11711">
    <property type="entry name" value="ADP RIBOSYLATION FACTOR-RELATED"/>
    <property type="match status" value="1"/>
</dbReference>
<evidence type="ECO:0000256" key="11">
    <source>
        <dbReference type="SAM" id="MobiDB-lite"/>
    </source>
</evidence>
<accession>A0A2C6KQZ7</accession>
<keyword evidence="8" id="KW-0342">GTP-binding</keyword>
<dbReference type="GO" id="GO:0005789">
    <property type="term" value="C:endoplasmic reticulum membrane"/>
    <property type="evidence" value="ECO:0007669"/>
    <property type="project" value="UniProtKB-SubCell"/>
</dbReference>
<dbReference type="RefSeq" id="XP_067924547.1">
    <property type="nucleotide sequence ID" value="XM_068063474.1"/>
</dbReference>
<feature type="compositionally biased region" description="Polar residues" evidence="11">
    <location>
        <begin position="118"/>
        <end position="128"/>
    </location>
</feature>
<evidence type="ECO:0000313" key="12">
    <source>
        <dbReference type="EMBL" id="PHJ22870.1"/>
    </source>
</evidence>
<keyword evidence="5" id="KW-0547">Nucleotide-binding</keyword>
<comment type="subcellular location">
    <subcellularLocation>
        <location evidence="1">Endoplasmic reticulum membrane</location>
        <topology evidence="1">Single-pass membrane protein</topology>
    </subcellularLocation>
</comment>
<protein>
    <recommendedName>
        <fullName evidence="3">Signal recognition particle receptor subunit beta</fullName>
    </recommendedName>
</protein>
<dbReference type="Gene3D" id="3.40.50.300">
    <property type="entry name" value="P-loop containing nucleotide triphosphate hydrolases"/>
    <property type="match status" value="1"/>
</dbReference>
<keyword evidence="9" id="KW-0472">Membrane</keyword>
<sequence length="434" mass="47323">PLVCWRDLLLLFACFLRFTLRVYCGLHFAWSGPVLHLRALRDYQHAQLTTTSTVTLSCSSSGASSLSSFPLFWPRTSFEVFAPVLASATSSFLFSSHVLIMASPAAARRGPSPAVSRESATPVAQRTNTRVDEESPTAPKYATPSGGEPSWTERSWEVLVSHPATRLMHSTEGLIGPAYSIPNQAYAALILLAYSLFALLGLRVLCRWSSSSDRASVGSRGSGRRVVLLGPSGSGKTSLFLLLRNGRLTDTVPSMQENIDAVRVTASSQEGDGPDGGEEGTSVFPEIVDFPGHARLRTLSAPYVEQAAAIVFLVDAADKAALKVAAEQLYELFTNRLLHQRQTPLLLVVNKTDLSEARTEEAVVEDIEREIERSRASRAALLEGEDDADNFIGVEGEVFKILEHAPQPVEVCRASVKSSEVRPIREFLLRCFCK</sequence>
<evidence type="ECO:0000256" key="4">
    <source>
        <dbReference type="ARBA" id="ARBA00022692"/>
    </source>
</evidence>
<organism evidence="12 13">
    <name type="scientific">Cystoisospora suis</name>
    <dbReference type="NCBI Taxonomy" id="483139"/>
    <lineage>
        <taxon>Eukaryota</taxon>
        <taxon>Sar</taxon>
        <taxon>Alveolata</taxon>
        <taxon>Apicomplexa</taxon>
        <taxon>Conoidasida</taxon>
        <taxon>Coccidia</taxon>
        <taxon>Eucoccidiorida</taxon>
        <taxon>Eimeriorina</taxon>
        <taxon>Sarcocystidae</taxon>
        <taxon>Cystoisospora</taxon>
    </lineage>
</organism>
<feature type="region of interest" description="Disordered" evidence="11">
    <location>
        <begin position="108"/>
        <end position="152"/>
    </location>
</feature>
<evidence type="ECO:0000256" key="2">
    <source>
        <dbReference type="ARBA" id="ARBA00005619"/>
    </source>
</evidence>
<name>A0A2C6KQZ7_9APIC</name>
<evidence type="ECO:0000256" key="6">
    <source>
        <dbReference type="ARBA" id="ARBA00022824"/>
    </source>
</evidence>
<evidence type="ECO:0000256" key="10">
    <source>
        <dbReference type="ARBA" id="ARBA00023170"/>
    </source>
</evidence>
<evidence type="ECO:0000313" key="13">
    <source>
        <dbReference type="Proteomes" id="UP000221165"/>
    </source>
</evidence>
<evidence type="ECO:0000256" key="5">
    <source>
        <dbReference type="ARBA" id="ARBA00022741"/>
    </source>
</evidence>
<proteinExistence type="inferred from homology"/>
<evidence type="ECO:0000256" key="7">
    <source>
        <dbReference type="ARBA" id="ARBA00022989"/>
    </source>
</evidence>
<dbReference type="EMBL" id="MIGC01001433">
    <property type="protein sequence ID" value="PHJ22870.1"/>
    <property type="molecule type" value="Genomic_DNA"/>
</dbReference>
<reference evidence="12 13" key="1">
    <citation type="journal article" date="2017" name="Int. J. Parasitol.">
        <title>The genome of the protozoan parasite Cystoisospora suis and a reverse vaccinology approach to identify vaccine candidates.</title>
        <authorList>
            <person name="Palmieri N."/>
            <person name="Shrestha A."/>
            <person name="Ruttkowski B."/>
            <person name="Beck T."/>
            <person name="Vogl C."/>
            <person name="Tomley F."/>
            <person name="Blake D.P."/>
            <person name="Joachim A."/>
        </authorList>
    </citation>
    <scope>NUCLEOTIDE SEQUENCE [LARGE SCALE GENOMIC DNA]</scope>
    <source>
        <strain evidence="12 13">Wien I</strain>
    </source>
</reference>
<dbReference type="InterPro" id="IPR024156">
    <property type="entry name" value="Small_GTPase_ARF"/>
</dbReference>
<keyword evidence="7" id="KW-1133">Transmembrane helix</keyword>
<keyword evidence="10 12" id="KW-0675">Receptor</keyword>
<keyword evidence="4" id="KW-0812">Transmembrane</keyword>
<keyword evidence="6" id="KW-0256">Endoplasmic reticulum</keyword>
<dbReference type="Pfam" id="PF09439">
    <property type="entry name" value="SRPRB"/>
    <property type="match status" value="1"/>
</dbReference>
<feature type="non-terminal residue" evidence="12">
    <location>
        <position position="1"/>
    </location>
</feature>